<dbReference type="InterPro" id="IPR000873">
    <property type="entry name" value="AMP-dep_synth/lig_dom"/>
</dbReference>
<dbReference type="PANTHER" id="PTHR24096:SF149">
    <property type="entry name" value="AMP-BINDING DOMAIN-CONTAINING PROTEIN-RELATED"/>
    <property type="match status" value="1"/>
</dbReference>
<dbReference type="Proteomes" id="UP000813461">
    <property type="component" value="Unassembled WGS sequence"/>
</dbReference>
<dbReference type="AlphaFoldDB" id="A0A8K0W063"/>
<dbReference type="PANTHER" id="PTHR24096">
    <property type="entry name" value="LONG-CHAIN-FATTY-ACID--COA LIGASE"/>
    <property type="match status" value="1"/>
</dbReference>
<feature type="domain" description="AMP-dependent synthetase/ligase" evidence="3">
    <location>
        <begin position="23"/>
        <end position="391"/>
    </location>
</feature>
<dbReference type="Gene3D" id="3.30.300.30">
    <property type="match status" value="1"/>
</dbReference>
<protein>
    <submittedName>
        <fullName evidence="5">Phenylacetyl-CoA ligase</fullName>
    </submittedName>
</protein>
<comment type="similarity">
    <text evidence="1">Belongs to the ATP-dependent AMP-binding enzyme family.</text>
</comment>
<dbReference type="EMBL" id="JAGMVJ010000006">
    <property type="protein sequence ID" value="KAH7089569.1"/>
    <property type="molecule type" value="Genomic_DNA"/>
</dbReference>
<name>A0A8K0W063_9PLEO</name>
<reference evidence="5" key="1">
    <citation type="journal article" date="2021" name="Nat. Commun.">
        <title>Genetic determinants of endophytism in the Arabidopsis root mycobiome.</title>
        <authorList>
            <person name="Mesny F."/>
            <person name="Miyauchi S."/>
            <person name="Thiergart T."/>
            <person name="Pickel B."/>
            <person name="Atanasova L."/>
            <person name="Karlsson M."/>
            <person name="Huettel B."/>
            <person name="Barry K.W."/>
            <person name="Haridas S."/>
            <person name="Chen C."/>
            <person name="Bauer D."/>
            <person name="Andreopoulos W."/>
            <person name="Pangilinan J."/>
            <person name="LaButti K."/>
            <person name="Riley R."/>
            <person name="Lipzen A."/>
            <person name="Clum A."/>
            <person name="Drula E."/>
            <person name="Henrissat B."/>
            <person name="Kohler A."/>
            <person name="Grigoriev I.V."/>
            <person name="Martin F.M."/>
            <person name="Hacquard S."/>
        </authorList>
    </citation>
    <scope>NUCLEOTIDE SEQUENCE</scope>
    <source>
        <strain evidence="5">MPI-SDFR-AT-0120</strain>
    </source>
</reference>
<dbReference type="OrthoDB" id="6509636at2759"/>
<dbReference type="Pfam" id="PF13193">
    <property type="entry name" value="AMP-binding_C"/>
    <property type="match status" value="1"/>
</dbReference>
<feature type="domain" description="AMP-binding enzyme C-terminal" evidence="4">
    <location>
        <begin position="443"/>
        <end position="522"/>
    </location>
</feature>
<dbReference type="SUPFAM" id="SSF56801">
    <property type="entry name" value="Acetyl-CoA synthetase-like"/>
    <property type="match status" value="1"/>
</dbReference>
<keyword evidence="6" id="KW-1185">Reference proteome</keyword>
<dbReference type="CDD" id="cd05911">
    <property type="entry name" value="Firefly_Luc_like"/>
    <property type="match status" value="1"/>
</dbReference>
<dbReference type="Pfam" id="PF00501">
    <property type="entry name" value="AMP-binding"/>
    <property type="match status" value="1"/>
</dbReference>
<evidence type="ECO:0000256" key="2">
    <source>
        <dbReference type="ARBA" id="ARBA00022598"/>
    </source>
</evidence>
<dbReference type="GO" id="GO:0016405">
    <property type="term" value="F:CoA-ligase activity"/>
    <property type="evidence" value="ECO:0007669"/>
    <property type="project" value="TreeGrafter"/>
</dbReference>
<evidence type="ECO:0000313" key="6">
    <source>
        <dbReference type="Proteomes" id="UP000813461"/>
    </source>
</evidence>
<evidence type="ECO:0000256" key="1">
    <source>
        <dbReference type="ARBA" id="ARBA00006432"/>
    </source>
</evidence>
<comment type="caution">
    <text evidence="5">The sequence shown here is derived from an EMBL/GenBank/DDBJ whole genome shotgun (WGS) entry which is preliminary data.</text>
</comment>
<dbReference type="Gene3D" id="3.40.50.12780">
    <property type="entry name" value="N-terminal domain of ligase-like"/>
    <property type="match status" value="1"/>
</dbReference>
<organism evidence="5 6">
    <name type="scientific">Paraphoma chrysanthemicola</name>
    <dbReference type="NCBI Taxonomy" id="798071"/>
    <lineage>
        <taxon>Eukaryota</taxon>
        <taxon>Fungi</taxon>
        <taxon>Dikarya</taxon>
        <taxon>Ascomycota</taxon>
        <taxon>Pezizomycotina</taxon>
        <taxon>Dothideomycetes</taxon>
        <taxon>Pleosporomycetidae</taxon>
        <taxon>Pleosporales</taxon>
        <taxon>Pleosporineae</taxon>
        <taxon>Phaeosphaeriaceae</taxon>
        <taxon>Paraphoma</taxon>
    </lineage>
</organism>
<evidence type="ECO:0000313" key="5">
    <source>
        <dbReference type="EMBL" id="KAH7089569.1"/>
    </source>
</evidence>
<sequence length="545" mass="60112">MPVESPYPAITVPEVDVWTYYLENNTREYPDDHVLFVEVATGRKLTFEQLYKQSQQFAGGLQQQFNWQKGDVLATMTPNDIDLIPTTFGTLLVGGVVCPLNFLYTVDELATQLTSSKAKALVTNVVCLDVARKAAAKVGLPANRILLVGDGNHSKEFQLVSSLRGPRPSTDKVVINPKEDLAYLVYSSGTTGLPKGVMLTHENIVANAVQIAVLDQGATHWKADRILGFLPLYHIYGVAVLMLAPVDRGTTTYIMQNFDLSKFCKTVQDDKITMAFIVPPVALALAKHPMIDQYNLKSLRYLHTSAAPTPNEVILALHDRLKIPIRQGYGLSEASPGAASQRVEQWNDPIGTSGRLYPSLSLKVEMNGKEVPTGEEGELCLRGPNIFKGYYNNPQATAEAFDADGWYHTGDIGKVDERGNIFITDRLKELIKYNGFQVAPAQLENLLLGHPAVADVAVTGVYNKDKTTELPRAYIVPAAGHKGDRKLEEELQKWLNERVSPHKKLRGGIRFVDAVPRSNAGKLLRRVLKEQAAAEGEKEGLKARL</sequence>
<evidence type="ECO:0000259" key="4">
    <source>
        <dbReference type="Pfam" id="PF13193"/>
    </source>
</evidence>
<accession>A0A8K0W063</accession>
<dbReference type="InterPro" id="IPR045851">
    <property type="entry name" value="AMP-bd_C_sf"/>
</dbReference>
<dbReference type="PROSITE" id="PS00455">
    <property type="entry name" value="AMP_BINDING"/>
    <property type="match status" value="1"/>
</dbReference>
<keyword evidence="2 5" id="KW-0436">Ligase</keyword>
<evidence type="ECO:0000259" key="3">
    <source>
        <dbReference type="Pfam" id="PF00501"/>
    </source>
</evidence>
<gene>
    <name evidence="5" type="ORF">FB567DRAFT_521024</name>
</gene>
<proteinExistence type="inferred from homology"/>
<dbReference type="InterPro" id="IPR042099">
    <property type="entry name" value="ANL_N_sf"/>
</dbReference>
<dbReference type="InterPro" id="IPR020845">
    <property type="entry name" value="AMP-binding_CS"/>
</dbReference>
<dbReference type="InterPro" id="IPR025110">
    <property type="entry name" value="AMP-bd_C"/>
</dbReference>